<accession>A0A1I1XMN6</accession>
<proteinExistence type="predicted"/>
<feature type="transmembrane region" description="Helical" evidence="1">
    <location>
        <begin position="145"/>
        <end position="167"/>
    </location>
</feature>
<keyword evidence="1" id="KW-1133">Transmembrane helix</keyword>
<reference evidence="3" key="1">
    <citation type="submission" date="2016-10" db="EMBL/GenBank/DDBJ databases">
        <authorList>
            <person name="Varghese N."/>
            <person name="Submissions S."/>
        </authorList>
    </citation>
    <scope>NUCLEOTIDE SEQUENCE [LARGE SCALE GENOMIC DNA]</scope>
    <source>
        <strain evidence="3">ATCC 25963</strain>
    </source>
</reference>
<evidence type="ECO:0000313" key="2">
    <source>
        <dbReference type="EMBL" id="SFE08639.1"/>
    </source>
</evidence>
<gene>
    <name evidence="2" type="ORF">SAMN02745121_02963</name>
</gene>
<name>A0A1I1XMN6_9BACT</name>
<organism evidence="2 3">
    <name type="scientific">Nannocystis exedens</name>
    <dbReference type="NCBI Taxonomy" id="54"/>
    <lineage>
        <taxon>Bacteria</taxon>
        <taxon>Pseudomonadati</taxon>
        <taxon>Myxococcota</taxon>
        <taxon>Polyangia</taxon>
        <taxon>Nannocystales</taxon>
        <taxon>Nannocystaceae</taxon>
        <taxon>Nannocystis</taxon>
    </lineage>
</organism>
<dbReference type="RefSeq" id="WP_096331186.1">
    <property type="nucleotide sequence ID" value="NZ_FOMX01000008.1"/>
</dbReference>
<protein>
    <submittedName>
        <fullName evidence="2">Uncharacterized protein</fullName>
    </submittedName>
</protein>
<keyword evidence="1" id="KW-0472">Membrane</keyword>
<dbReference type="OrthoDB" id="5147731at2"/>
<keyword evidence="3" id="KW-1185">Reference proteome</keyword>
<dbReference type="Proteomes" id="UP000199400">
    <property type="component" value="Unassembled WGS sequence"/>
</dbReference>
<feature type="transmembrane region" description="Helical" evidence="1">
    <location>
        <begin position="12"/>
        <end position="29"/>
    </location>
</feature>
<sequence>MDVVLREALIHGAWLSVGMTALILVSLRHDPEAWLNDYPPDIRAAHGPMSARARRHGRRWAIVCLVLLVAVFARLFARLAAHGVEMSFGTCFLAAYVTFSVFNLVDLVVIDLGIMLGLRPRWAVLPGTDPASPGYSDPWFHVRGFFVGCVLGAGVAALAAGLAVLFVG</sequence>
<keyword evidence="1" id="KW-0812">Transmembrane</keyword>
<dbReference type="EMBL" id="FOMX01000008">
    <property type="protein sequence ID" value="SFE08639.1"/>
    <property type="molecule type" value="Genomic_DNA"/>
</dbReference>
<dbReference type="AlphaFoldDB" id="A0A1I1XMN6"/>
<evidence type="ECO:0000313" key="3">
    <source>
        <dbReference type="Proteomes" id="UP000199400"/>
    </source>
</evidence>
<feature type="transmembrane region" description="Helical" evidence="1">
    <location>
        <begin position="93"/>
        <end position="118"/>
    </location>
</feature>
<feature type="transmembrane region" description="Helical" evidence="1">
    <location>
        <begin position="60"/>
        <end position="81"/>
    </location>
</feature>
<evidence type="ECO:0000256" key="1">
    <source>
        <dbReference type="SAM" id="Phobius"/>
    </source>
</evidence>